<dbReference type="EMBL" id="CM016762">
    <property type="protein sequence ID" value="TMS35579.1"/>
    <property type="molecule type" value="Genomic_DNA"/>
</dbReference>
<comment type="subcellular location">
    <subcellularLocation>
        <location evidence="1">Membrane</location>
        <topology evidence="1">Single-pass membrane protein</topology>
    </subcellularLocation>
</comment>
<dbReference type="GO" id="GO:0007155">
    <property type="term" value="P:cell adhesion"/>
    <property type="evidence" value="ECO:0007669"/>
    <property type="project" value="UniProtKB-KW"/>
</dbReference>
<keyword evidence="5" id="KW-0130">Cell adhesion</keyword>
<evidence type="ECO:0000259" key="10">
    <source>
        <dbReference type="PROSITE" id="PS50835"/>
    </source>
</evidence>
<comment type="caution">
    <text evidence="11">The sequence shown here is derived from an EMBL/GenBank/DDBJ whole genome shotgun (WGS) entry which is preliminary data.</text>
</comment>
<dbReference type="InterPro" id="IPR003599">
    <property type="entry name" value="Ig_sub"/>
</dbReference>
<dbReference type="AlphaFoldDB" id="A0A4U8USM7"/>
<dbReference type="InterPro" id="IPR003598">
    <property type="entry name" value="Ig_sub2"/>
</dbReference>
<keyword evidence="4" id="KW-0677">Repeat</keyword>
<dbReference type="InterPro" id="IPR007110">
    <property type="entry name" value="Ig-like_dom"/>
</dbReference>
<dbReference type="PROSITE" id="PS50835">
    <property type="entry name" value="IG_LIKE"/>
    <property type="match status" value="1"/>
</dbReference>
<evidence type="ECO:0000313" key="12">
    <source>
        <dbReference type="Proteomes" id="UP000298663"/>
    </source>
</evidence>
<keyword evidence="7" id="KW-0472">Membrane</keyword>
<feature type="domain" description="Ig-like" evidence="10">
    <location>
        <begin position="1"/>
        <end position="83"/>
    </location>
</feature>
<evidence type="ECO:0000256" key="3">
    <source>
        <dbReference type="ARBA" id="ARBA00022729"/>
    </source>
</evidence>
<keyword evidence="9" id="KW-0393">Immunoglobulin domain</keyword>
<dbReference type="Pfam" id="PF07679">
    <property type="entry name" value="I-set"/>
    <property type="match status" value="1"/>
</dbReference>
<name>A0A4U8USM7_STECR</name>
<evidence type="ECO:0000256" key="5">
    <source>
        <dbReference type="ARBA" id="ARBA00022889"/>
    </source>
</evidence>
<evidence type="ECO:0000256" key="9">
    <source>
        <dbReference type="ARBA" id="ARBA00023319"/>
    </source>
</evidence>
<reference evidence="11 12" key="2">
    <citation type="journal article" date="2019" name="G3 (Bethesda)">
        <title>Hybrid Assembly of the Genome of the Entomopathogenic Nematode Steinernema carpocapsae Identifies the X-Chromosome.</title>
        <authorList>
            <person name="Serra L."/>
            <person name="Macchietto M."/>
            <person name="Macias-Munoz A."/>
            <person name="McGill C.J."/>
            <person name="Rodriguez I.M."/>
            <person name="Rodriguez B."/>
            <person name="Murad R."/>
            <person name="Mortazavi A."/>
        </authorList>
    </citation>
    <scope>NUCLEOTIDE SEQUENCE [LARGE SCALE GENOMIC DNA]</scope>
    <source>
        <strain evidence="11 12">ALL</strain>
    </source>
</reference>
<evidence type="ECO:0000256" key="7">
    <source>
        <dbReference type="ARBA" id="ARBA00023136"/>
    </source>
</evidence>
<keyword evidence="12" id="KW-1185">Reference proteome</keyword>
<dbReference type="InterPro" id="IPR013783">
    <property type="entry name" value="Ig-like_fold"/>
</dbReference>
<organism evidence="11 12">
    <name type="scientific">Steinernema carpocapsae</name>
    <name type="common">Entomopathogenic nematode</name>
    <dbReference type="NCBI Taxonomy" id="34508"/>
    <lineage>
        <taxon>Eukaryota</taxon>
        <taxon>Metazoa</taxon>
        <taxon>Ecdysozoa</taxon>
        <taxon>Nematoda</taxon>
        <taxon>Chromadorea</taxon>
        <taxon>Rhabditida</taxon>
        <taxon>Tylenchina</taxon>
        <taxon>Panagrolaimomorpha</taxon>
        <taxon>Strongyloidoidea</taxon>
        <taxon>Steinernematidae</taxon>
        <taxon>Steinernema</taxon>
    </lineage>
</organism>
<keyword evidence="8" id="KW-1015">Disulfide bond</keyword>
<evidence type="ECO:0000256" key="8">
    <source>
        <dbReference type="ARBA" id="ARBA00023157"/>
    </source>
</evidence>
<dbReference type="FunFam" id="2.60.40.10:FF:000017">
    <property type="entry name" value="Down syndrome cell adhesion molecule b"/>
    <property type="match status" value="1"/>
</dbReference>
<dbReference type="SMART" id="SM00409">
    <property type="entry name" value="IG"/>
    <property type="match status" value="1"/>
</dbReference>
<protein>
    <recommendedName>
        <fullName evidence="10">Ig-like domain-containing protein</fullName>
    </recommendedName>
</protein>
<dbReference type="InterPro" id="IPR036179">
    <property type="entry name" value="Ig-like_dom_sf"/>
</dbReference>
<dbReference type="InterPro" id="IPR013098">
    <property type="entry name" value="Ig_I-set"/>
</dbReference>
<dbReference type="SMART" id="SM00408">
    <property type="entry name" value="IGc2"/>
    <property type="match status" value="1"/>
</dbReference>
<keyword evidence="6" id="KW-1133">Transmembrane helix</keyword>
<proteinExistence type="predicted"/>
<dbReference type="Gene3D" id="2.60.40.10">
    <property type="entry name" value="Immunoglobulins"/>
    <property type="match status" value="1"/>
</dbReference>
<accession>A0A4U8USM7</accession>
<dbReference type="GO" id="GO:0016020">
    <property type="term" value="C:membrane"/>
    <property type="evidence" value="ECO:0007669"/>
    <property type="project" value="UniProtKB-SubCell"/>
</dbReference>
<dbReference type="OrthoDB" id="2431000at2759"/>
<reference evidence="11 12" key="1">
    <citation type="journal article" date="2015" name="Genome Biol.">
        <title>Comparative genomics of Steinernema reveals deeply conserved gene regulatory networks.</title>
        <authorList>
            <person name="Dillman A.R."/>
            <person name="Macchietto M."/>
            <person name="Porter C.F."/>
            <person name="Rogers A."/>
            <person name="Williams B."/>
            <person name="Antoshechkin I."/>
            <person name="Lee M.M."/>
            <person name="Goodwin Z."/>
            <person name="Lu X."/>
            <person name="Lewis E.E."/>
            <person name="Goodrich-Blair H."/>
            <person name="Stock S.P."/>
            <person name="Adams B.J."/>
            <person name="Sternberg P.W."/>
            <person name="Mortazavi A."/>
        </authorList>
    </citation>
    <scope>NUCLEOTIDE SEQUENCE [LARGE SCALE GENOMIC DNA]</scope>
    <source>
        <strain evidence="11 12">ALL</strain>
    </source>
</reference>
<dbReference type="PANTHER" id="PTHR19890">
    <property type="entry name" value="FIBROBLAST GROWTH FACTOR RECEPTOR"/>
    <property type="match status" value="1"/>
</dbReference>
<evidence type="ECO:0000256" key="1">
    <source>
        <dbReference type="ARBA" id="ARBA00004167"/>
    </source>
</evidence>
<dbReference type="SUPFAM" id="SSF48726">
    <property type="entry name" value="Immunoglobulin"/>
    <property type="match status" value="1"/>
</dbReference>
<dbReference type="Proteomes" id="UP000298663">
    <property type="component" value="Chromosome X"/>
</dbReference>
<evidence type="ECO:0000256" key="4">
    <source>
        <dbReference type="ARBA" id="ARBA00022737"/>
    </source>
</evidence>
<dbReference type="EMBL" id="AZBU02000001">
    <property type="protein sequence ID" value="TMS35579.1"/>
    <property type="molecule type" value="Genomic_DNA"/>
</dbReference>
<evidence type="ECO:0000313" key="11">
    <source>
        <dbReference type="EMBL" id="TMS35579.1"/>
    </source>
</evidence>
<evidence type="ECO:0000256" key="2">
    <source>
        <dbReference type="ARBA" id="ARBA00022692"/>
    </source>
</evidence>
<dbReference type="InterPro" id="IPR052615">
    <property type="entry name" value="FGFRL"/>
</dbReference>
<dbReference type="PANTHER" id="PTHR19890:SF10">
    <property type="entry name" value="FIBROBLAST GROWTH FACTOR RECEPTOR-LIKE 1"/>
    <property type="match status" value="1"/>
</dbReference>
<sequence>MTRNVGGEVKFKCEAAGSPLPLTFNWLKNHAPVEKDSRVKIRNREYWSKLIISELDVLDSGYYQCIVSNVAGSVNTTSVLRVSPFKFP</sequence>
<keyword evidence="2" id="KW-0812">Transmembrane</keyword>
<gene>
    <name evidence="11" type="ORF">L596_002951</name>
</gene>
<keyword evidence="3" id="KW-0732">Signal</keyword>
<evidence type="ECO:0000256" key="6">
    <source>
        <dbReference type="ARBA" id="ARBA00022989"/>
    </source>
</evidence>